<dbReference type="Proteomes" id="UP001445335">
    <property type="component" value="Unassembled WGS sequence"/>
</dbReference>
<dbReference type="PANTHER" id="PTHR42748:SF7">
    <property type="entry name" value="NMRA LIKE REDOX SENSOR 1-RELATED"/>
    <property type="match status" value="1"/>
</dbReference>
<comment type="similarity">
    <text evidence="1">Belongs to the NmrA-type oxidoreductase family.</text>
</comment>
<comment type="caution">
    <text evidence="4">The sequence shown here is derived from an EMBL/GenBank/DDBJ whole genome shotgun (WGS) entry which is preliminary data.</text>
</comment>
<accession>A0AAW1QYA6</accession>
<reference evidence="4 5" key="1">
    <citation type="journal article" date="2024" name="Nat. Commun.">
        <title>Phylogenomics reveals the evolutionary origins of lichenization in chlorophyte algae.</title>
        <authorList>
            <person name="Puginier C."/>
            <person name="Libourel C."/>
            <person name="Otte J."/>
            <person name="Skaloud P."/>
            <person name="Haon M."/>
            <person name="Grisel S."/>
            <person name="Petersen M."/>
            <person name="Berrin J.G."/>
            <person name="Delaux P.M."/>
            <person name="Dal Grande F."/>
            <person name="Keller J."/>
        </authorList>
    </citation>
    <scope>NUCLEOTIDE SEQUENCE [LARGE SCALE GENOMIC DNA]</scope>
    <source>
        <strain evidence="4 5">SAG 245.80</strain>
    </source>
</reference>
<feature type="domain" description="NmrA-like" evidence="3">
    <location>
        <begin position="9"/>
        <end position="227"/>
    </location>
</feature>
<evidence type="ECO:0000256" key="1">
    <source>
        <dbReference type="ARBA" id="ARBA00006328"/>
    </source>
</evidence>
<evidence type="ECO:0000313" key="4">
    <source>
        <dbReference type="EMBL" id="KAK9826178.1"/>
    </source>
</evidence>
<sequence>MPSAICALDAFKGAAGAFIVTDFFAAGLSAETETQQGVNAVDAAKEAGVGHVVFSTLEDVRKYVPKGAIPELSHAPGRVVAHFESKDAVMEHMKALGVPWTALLTCVYMDNFATRWQYQRQPDGTRTWSDNIGSKPMATHAVADIGGSAAVVFADPGKYAGNVIPVVREHLSWPHAAEVITEVTGISVKYVQMSDEQFKTLPFQFAEDCGNMFRYYRDFDTYDKLRPVEETIFRGPSFREWAVDNREALLAALNE</sequence>
<evidence type="ECO:0000313" key="5">
    <source>
        <dbReference type="Proteomes" id="UP001445335"/>
    </source>
</evidence>
<dbReference type="PANTHER" id="PTHR42748">
    <property type="entry name" value="NITROGEN METABOLITE REPRESSION PROTEIN NMRA FAMILY MEMBER"/>
    <property type="match status" value="1"/>
</dbReference>
<dbReference type="AlphaFoldDB" id="A0AAW1QYA6"/>
<name>A0AAW1QYA6_9CHLO</name>
<evidence type="ECO:0000259" key="3">
    <source>
        <dbReference type="Pfam" id="PF05368"/>
    </source>
</evidence>
<proteinExistence type="inferred from homology"/>
<dbReference type="EMBL" id="JALJOU010000067">
    <property type="protein sequence ID" value="KAK9826178.1"/>
    <property type="molecule type" value="Genomic_DNA"/>
</dbReference>
<keyword evidence="5" id="KW-1185">Reference proteome</keyword>
<dbReference type="InterPro" id="IPR036291">
    <property type="entry name" value="NAD(P)-bd_dom_sf"/>
</dbReference>
<organism evidence="4 5">
    <name type="scientific">Elliptochloris bilobata</name>
    <dbReference type="NCBI Taxonomy" id="381761"/>
    <lineage>
        <taxon>Eukaryota</taxon>
        <taxon>Viridiplantae</taxon>
        <taxon>Chlorophyta</taxon>
        <taxon>core chlorophytes</taxon>
        <taxon>Trebouxiophyceae</taxon>
        <taxon>Trebouxiophyceae incertae sedis</taxon>
        <taxon>Elliptochloris clade</taxon>
        <taxon>Elliptochloris</taxon>
    </lineage>
</organism>
<dbReference type="Pfam" id="PF05368">
    <property type="entry name" value="NmrA"/>
    <property type="match status" value="1"/>
</dbReference>
<dbReference type="Gene3D" id="3.40.50.720">
    <property type="entry name" value="NAD(P)-binding Rossmann-like Domain"/>
    <property type="match status" value="1"/>
</dbReference>
<keyword evidence="2" id="KW-0521">NADP</keyword>
<evidence type="ECO:0000256" key="2">
    <source>
        <dbReference type="ARBA" id="ARBA00022857"/>
    </source>
</evidence>
<protein>
    <recommendedName>
        <fullName evidence="3">NmrA-like domain-containing protein</fullName>
    </recommendedName>
</protein>
<dbReference type="SUPFAM" id="SSF51735">
    <property type="entry name" value="NAD(P)-binding Rossmann-fold domains"/>
    <property type="match status" value="1"/>
</dbReference>
<dbReference type="Gene3D" id="3.90.25.10">
    <property type="entry name" value="UDP-galactose 4-epimerase, domain 1"/>
    <property type="match status" value="1"/>
</dbReference>
<dbReference type="InterPro" id="IPR008030">
    <property type="entry name" value="NmrA-like"/>
</dbReference>
<gene>
    <name evidence="4" type="ORF">WJX81_004436</name>
</gene>
<dbReference type="InterPro" id="IPR051164">
    <property type="entry name" value="NmrA-like_oxidored"/>
</dbReference>